<proteinExistence type="predicted"/>
<reference evidence="1 2" key="1">
    <citation type="journal article" date="2016" name="Genome Announc.">
        <title>Complete genome sequence of the hyperthermophilic and piezophilic archaeon Thermococcus barophilus Ch5, capable of growth at the expense of hydrogenogenesis from carbon monoxide and formate.</title>
        <authorList>
            <person name="Oger P."/>
            <person name="Sokolova T.G."/>
            <person name="Kozhevnikova D.A."/>
            <person name="Taranov E.A."/>
            <person name="Vannier P."/>
            <person name="Lee H.S."/>
            <person name="Kwon K.K."/>
            <person name="Kang S.G."/>
            <person name="Lee J.H."/>
            <person name="Bonch-Osmolovskaya E.A."/>
            <person name="Lebedinsky A.V."/>
        </authorList>
    </citation>
    <scope>NUCLEOTIDE SEQUENCE [LARGE SCALE GENOMIC DNA]</scope>
    <source>
        <strain evidence="2">Ch5</strain>
    </source>
</reference>
<dbReference type="EMBL" id="CP013050">
    <property type="protein sequence ID" value="ALM76130.1"/>
    <property type="molecule type" value="Genomic_DNA"/>
</dbReference>
<dbReference type="RefSeq" id="WP_056934575.1">
    <property type="nucleotide sequence ID" value="NZ_CP013050.1"/>
</dbReference>
<organism evidence="1 2">
    <name type="scientific">Thermococcus barophilus</name>
    <dbReference type="NCBI Taxonomy" id="55802"/>
    <lineage>
        <taxon>Archaea</taxon>
        <taxon>Methanobacteriati</taxon>
        <taxon>Methanobacteriota</taxon>
        <taxon>Thermococci</taxon>
        <taxon>Thermococcales</taxon>
        <taxon>Thermococcaceae</taxon>
        <taxon>Thermococcus</taxon>
    </lineage>
</organism>
<evidence type="ECO:0000313" key="2">
    <source>
        <dbReference type="Proteomes" id="UP000066042"/>
    </source>
</evidence>
<gene>
    <name evidence="1" type="ORF">TBCH5v1_2233</name>
</gene>
<dbReference type="AlphaFoldDB" id="A0A0S1XEH7"/>
<dbReference type="PATRIC" id="fig|55802.8.peg.2215"/>
<sequence>MKMRIVFDKEYKIESGKYCIKIREISFDEELKKVLEGRDPGIRLNNQKEIKLSELKELNFEFPSREQAERGMSEIKGAIIESISALIARFKEAQQFNGSVVHEIDFNQL</sequence>
<dbReference type="GeneID" id="26137453"/>
<name>A0A0S1XEH7_THEBA</name>
<evidence type="ECO:0000313" key="1">
    <source>
        <dbReference type="EMBL" id="ALM76130.1"/>
    </source>
</evidence>
<accession>A0A0S1XEH7</accession>
<dbReference type="Proteomes" id="UP000066042">
    <property type="component" value="Chromosome"/>
</dbReference>
<protein>
    <submittedName>
        <fullName evidence="1">Uncharacterized protein</fullName>
    </submittedName>
</protein>
<dbReference type="STRING" id="55802.TBCH5v1_2233"/>